<dbReference type="EMBL" id="AP026800">
    <property type="protein sequence ID" value="BDR55015.1"/>
    <property type="molecule type" value="Genomic_DNA"/>
</dbReference>
<dbReference type="Proteomes" id="UP001321748">
    <property type="component" value="Chromosome"/>
</dbReference>
<feature type="transmembrane region" description="Helical" evidence="7">
    <location>
        <begin position="169"/>
        <end position="189"/>
    </location>
</feature>
<evidence type="ECO:0000313" key="9">
    <source>
        <dbReference type="EMBL" id="BDR55015.1"/>
    </source>
</evidence>
<feature type="transmembrane region" description="Helical" evidence="7">
    <location>
        <begin position="265"/>
        <end position="284"/>
    </location>
</feature>
<dbReference type="Pfam" id="PF07690">
    <property type="entry name" value="MFS_1"/>
    <property type="match status" value="2"/>
</dbReference>
<evidence type="ECO:0000256" key="6">
    <source>
        <dbReference type="ARBA" id="ARBA00023136"/>
    </source>
</evidence>
<feature type="transmembrane region" description="Helical" evidence="7">
    <location>
        <begin position="315"/>
        <end position="337"/>
    </location>
</feature>
<protein>
    <recommendedName>
        <fullName evidence="8">Major facilitator superfamily (MFS) profile domain-containing protein</fullName>
    </recommendedName>
</protein>
<accession>A0ABM8BDN0</accession>
<dbReference type="SUPFAM" id="SSF103473">
    <property type="entry name" value="MFS general substrate transporter"/>
    <property type="match status" value="1"/>
</dbReference>
<dbReference type="InterPro" id="IPR051788">
    <property type="entry name" value="MFS_Transporter"/>
</dbReference>
<evidence type="ECO:0000259" key="8">
    <source>
        <dbReference type="PROSITE" id="PS50850"/>
    </source>
</evidence>
<name>A0ABM8BDN0_9BIFI</name>
<keyword evidence="4 7" id="KW-0812">Transmembrane</keyword>
<feature type="transmembrane region" description="Helical" evidence="7">
    <location>
        <begin position="381"/>
        <end position="402"/>
    </location>
</feature>
<dbReference type="PANTHER" id="PTHR23514">
    <property type="entry name" value="BYPASS OF STOP CODON PROTEIN 6"/>
    <property type="match status" value="1"/>
</dbReference>
<dbReference type="PANTHER" id="PTHR23514:SF3">
    <property type="entry name" value="BYPASS OF STOP CODON PROTEIN 6"/>
    <property type="match status" value="1"/>
</dbReference>
<organism evidence="9 10">
    <name type="scientific">Bombiscardovia apis</name>
    <dbReference type="NCBI Taxonomy" id="2932182"/>
    <lineage>
        <taxon>Bacteria</taxon>
        <taxon>Bacillati</taxon>
        <taxon>Actinomycetota</taxon>
        <taxon>Actinomycetes</taxon>
        <taxon>Bifidobacteriales</taxon>
        <taxon>Bifidobacteriaceae</taxon>
        <taxon>Bombiscardovia</taxon>
    </lineage>
</organism>
<proteinExistence type="inferred from homology"/>
<reference evidence="9 10" key="1">
    <citation type="journal article" date="2023" name="Microbiol. Spectr.">
        <title>Symbiosis of Carpenter Bees with Uncharacterized Lactic Acid Bacteria Showing NAD Auxotrophy.</title>
        <authorList>
            <person name="Kawasaki S."/>
            <person name="Ozawa K."/>
            <person name="Mori T."/>
            <person name="Yamamoto A."/>
            <person name="Ito M."/>
            <person name="Ohkuma M."/>
            <person name="Sakamoto M."/>
            <person name="Matsutani M."/>
        </authorList>
    </citation>
    <scope>NUCLEOTIDE SEQUENCE [LARGE SCALE GENOMIC DNA]</scope>
    <source>
        <strain evidence="9 10">KimH</strain>
    </source>
</reference>
<dbReference type="Gene3D" id="1.20.1250.20">
    <property type="entry name" value="MFS general substrate transporter like domains"/>
    <property type="match status" value="1"/>
</dbReference>
<keyword evidence="10" id="KW-1185">Reference proteome</keyword>
<feature type="domain" description="Major facilitator superfamily (MFS) profile" evidence="8">
    <location>
        <begin position="5"/>
        <end position="407"/>
    </location>
</feature>
<evidence type="ECO:0000256" key="1">
    <source>
        <dbReference type="ARBA" id="ARBA00004651"/>
    </source>
</evidence>
<sequence>MAASVFTKRNAGILVGIFTLAMLSRFDSIISPSVAAIQAAFPHDNPATVESIATIGATAAVVSALLVGKLMEWLTFKVVGLVSCCCIAFGGLMPIAFHSSVHQLLVFAVITGFGAGMLTTVLPSLSARFFRGPQLSGLMGKVLAMQDGSAMVILAAGGMLATGGWVRNYWLYALALLGVILVACFVPYVKAADPDEVFSEEPSKQVSAQDGQSPSEQGRARQSNAAIVVCILLGFFSIFLIAILYNKLSVYISQYRLGGTDAAGFALMFNTGSSVVIGFSINRLRSSLRSFTIPFAFILMAAGACIFLFTKAFPLVCLAAFLVGSGSAINMATCPYLLSNLAERKHYPLVMGIFSAMTSLGFTASTWVFQLVAGITNSSPLLVSFGGMAAIAVVTAVLLIVLRFQPWVEARYVAQ</sequence>
<keyword evidence="6 7" id="KW-0472">Membrane</keyword>
<comment type="subcellular location">
    <subcellularLocation>
        <location evidence="1">Cell membrane</location>
        <topology evidence="1">Multi-pass membrane protein</topology>
    </subcellularLocation>
</comment>
<dbReference type="InterPro" id="IPR011701">
    <property type="entry name" value="MFS"/>
</dbReference>
<keyword evidence="3" id="KW-0813">Transport</keyword>
<keyword evidence="5 7" id="KW-1133">Transmembrane helix</keyword>
<feature type="transmembrane region" description="Helical" evidence="7">
    <location>
        <begin position="349"/>
        <end position="369"/>
    </location>
</feature>
<feature type="transmembrane region" description="Helical" evidence="7">
    <location>
        <begin position="78"/>
        <end position="98"/>
    </location>
</feature>
<feature type="transmembrane region" description="Helical" evidence="7">
    <location>
        <begin position="51"/>
        <end position="71"/>
    </location>
</feature>
<gene>
    <name evidence="9" type="ORF">KIMH_11260</name>
</gene>
<feature type="transmembrane region" description="Helical" evidence="7">
    <location>
        <begin position="142"/>
        <end position="163"/>
    </location>
</feature>
<dbReference type="InterPro" id="IPR036259">
    <property type="entry name" value="MFS_trans_sf"/>
</dbReference>
<comment type="similarity">
    <text evidence="2">Belongs to the major facilitator superfamily.</text>
</comment>
<evidence type="ECO:0000313" key="10">
    <source>
        <dbReference type="Proteomes" id="UP001321748"/>
    </source>
</evidence>
<feature type="transmembrane region" description="Helical" evidence="7">
    <location>
        <begin position="291"/>
        <end position="309"/>
    </location>
</feature>
<dbReference type="PROSITE" id="PS50850">
    <property type="entry name" value="MFS"/>
    <property type="match status" value="1"/>
</dbReference>
<evidence type="ECO:0000256" key="7">
    <source>
        <dbReference type="SAM" id="Phobius"/>
    </source>
</evidence>
<dbReference type="InterPro" id="IPR020846">
    <property type="entry name" value="MFS_dom"/>
</dbReference>
<evidence type="ECO:0000256" key="2">
    <source>
        <dbReference type="ARBA" id="ARBA00008335"/>
    </source>
</evidence>
<evidence type="ECO:0000256" key="5">
    <source>
        <dbReference type="ARBA" id="ARBA00022989"/>
    </source>
</evidence>
<feature type="transmembrane region" description="Helical" evidence="7">
    <location>
        <begin position="225"/>
        <end position="245"/>
    </location>
</feature>
<feature type="transmembrane region" description="Helical" evidence="7">
    <location>
        <begin position="104"/>
        <end position="130"/>
    </location>
</feature>
<evidence type="ECO:0000256" key="4">
    <source>
        <dbReference type="ARBA" id="ARBA00022692"/>
    </source>
</evidence>
<dbReference type="RefSeq" id="WP_317642519.1">
    <property type="nucleotide sequence ID" value="NZ_AP026800.1"/>
</dbReference>
<evidence type="ECO:0000256" key="3">
    <source>
        <dbReference type="ARBA" id="ARBA00022448"/>
    </source>
</evidence>